<feature type="chain" id="PRO_5003138342" description="Lipocalin-like domain-containing protein" evidence="1">
    <location>
        <begin position="21"/>
        <end position="194"/>
    </location>
</feature>
<dbReference type="Proteomes" id="UP000004394">
    <property type="component" value="Unassembled WGS sequence"/>
</dbReference>
<dbReference type="STRING" id="862515.HMPREF0658_1429"/>
<name>E0NTC7_9BACT</name>
<feature type="signal peptide" evidence="1">
    <location>
        <begin position="1"/>
        <end position="20"/>
    </location>
</feature>
<comment type="caution">
    <text evidence="2">The sequence shown here is derived from an EMBL/GenBank/DDBJ whole genome shotgun (WGS) entry which is preliminary data.</text>
</comment>
<dbReference type="eggNOG" id="ENOG5032PYU">
    <property type="taxonomic scope" value="Bacteria"/>
</dbReference>
<accession>E0NTC7</accession>
<sequence>MYMTTKTIFASCAKAAFALAAVVMMSAAFTSCSKDNDNNDGRTTPLPEPKAQTMTIDGIEKPITKATYEDRGTDKCWLRLFPSNDEDEVLKLELSITRHITGKLIDLTQREKPVNDTELYWSVRYFVNGHNTTLLGSWGNPDASSPLFTTGTLTVSNPTGNSFTIVLRNGRVIGINDGKEHTITVSYSGPITKE</sequence>
<organism evidence="2 3">
    <name type="scientific">Hoylesella marshii DSM 16973 = JCM 13450</name>
    <dbReference type="NCBI Taxonomy" id="862515"/>
    <lineage>
        <taxon>Bacteria</taxon>
        <taxon>Pseudomonadati</taxon>
        <taxon>Bacteroidota</taxon>
        <taxon>Bacteroidia</taxon>
        <taxon>Bacteroidales</taxon>
        <taxon>Prevotellaceae</taxon>
        <taxon>Hoylesella</taxon>
    </lineage>
</organism>
<gene>
    <name evidence="2" type="ORF">HMPREF0658_1429</name>
</gene>
<dbReference type="BioCyc" id="PMAR862515-HMP:GMOO-1452-MONOMER"/>
<evidence type="ECO:0000313" key="2">
    <source>
        <dbReference type="EMBL" id="EFM01594.1"/>
    </source>
</evidence>
<dbReference type="HOGENOM" id="CLU_120947_0_0_10"/>
<dbReference type="AlphaFoldDB" id="E0NTC7"/>
<dbReference type="PROSITE" id="PS51257">
    <property type="entry name" value="PROKAR_LIPOPROTEIN"/>
    <property type="match status" value="1"/>
</dbReference>
<proteinExistence type="predicted"/>
<keyword evidence="1" id="KW-0732">Signal</keyword>
<reference evidence="2" key="1">
    <citation type="submission" date="2010-07" db="EMBL/GenBank/DDBJ databases">
        <authorList>
            <person name="Muzny D."/>
            <person name="Qin X."/>
            <person name="Deng J."/>
            <person name="Jiang H."/>
            <person name="Liu Y."/>
            <person name="Qu J."/>
            <person name="Song X.-Z."/>
            <person name="Zhang L."/>
            <person name="Thornton R."/>
            <person name="Coyle M."/>
            <person name="Francisco L."/>
            <person name="Jackson L."/>
            <person name="Javaid M."/>
            <person name="Korchina V."/>
            <person name="Kovar C."/>
            <person name="Mata R."/>
            <person name="Mathew T."/>
            <person name="Ngo R."/>
            <person name="Nguyen L."/>
            <person name="Nguyen N."/>
            <person name="Okwuonu G."/>
            <person name="Ongeri F."/>
            <person name="Pham C."/>
            <person name="Simmons D."/>
            <person name="Wilczek-Boney K."/>
            <person name="Hale W."/>
            <person name="Jakkamsetti A."/>
            <person name="Pham P."/>
            <person name="Ruth R."/>
            <person name="San Lucas F."/>
            <person name="Warren J."/>
            <person name="Zhang J."/>
            <person name="Zhao Z."/>
            <person name="Zhou C."/>
            <person name="Zhu D."/>
            <person name="Lee S."/>
            <person name="Bess C."/>
            <person name="Blankenburg K."/>
            <person name="Forbes L."/>
            <person name="Fu Q."/>
            <person name="Gubbala S."/>
            <person name="Hirani K."/>
            <person name="Jayaseelan J.C."/>
            <person name="Lara F."/>
            <person name="Munidasa M."/>
            <person name="Palculict T."/>
            <person name="Patil S."/>
            <person name="Pu L.-L."/>
            <person name="Saada N."/>
            <person name="Tang L."/>
            <person name="Weissenberger G."/>
            <person name="Zhu Y."/>
            <person name="Hemphill L."/>
            <person name="Shang Y."/>
            <person name="Youmans B."/>
            <person name="Ayvaz T."/>
            <person name="Ross M."/>
            <person name="Santibanez J."/>
            <person name="Aqrawi P."/>
            <person name="Gross S."/>
            <person name="Joshi V."/>
            <person name="Fowler G."/>
            <person name="Nazareth L."/>
            <person name="Reid J."/>
            <person name="Worley K."/>
            <person name="Petrosino J."/>
            <person name="Highlander S."/>
            <person name="Gibbs R."/>
        </authorList>
    </citation>
    <scope>NUCLEOTIDE SEQUENCE [LARGE SCALE GENOMIC DNA]</scope>
    <source>
        <strain evidence="2">DSM 16973</strain>
    </source>
</reference>
<evidence type="ECO:0000256" key="1">
    <source>
        <dbReference type="SAM" id="SignalP"/>
    </source>
</evidence>
<dbReference type="EMBL" id="AEEI01000049">
    <property type="protein sequence ID" value="EFM01594.1"/>
    <property type="molecule type" value="Genomic_DNA"/>
</dbReference>
<evidence type="ECO:0008006" key="4">
    <source>
        <dbReference type="Google" id="ProtNLM"/>
    </source>
</evidence>
<keyword evidence="3" id="KW-1185">Reference proteome</keyword>
<evidence type="ECO:0000313" key="3">
    <source>
        <dbReference type="Proteomes" id="UP000004394"/>
    </source>
</evidence>
<protein>
    <recommendedName>
        <fullName evidence="4">Lipocalin-like domain-containing protein</fullName>
    </recommendedName>
</protein>